<feature type="region of interest" description="Disordered" evidence="1">
    <location>
        <begin position="1"/>
        <end position="48"/>
    </location>
</feature>
<evidence type="ECO:0000313" key="5">
    <source>
        <dbReference type="Proteomes" id="UP000229239"/>
    </source>
</evidence>
<dbReference type="Pfam" id="PF20234">
    <property type="entry name" value="DUF6591"/>
    <property type="match status" value="1"/>
</dbReference>
<keyword evidence="2" id="KW-0472">Membrane</keyword>
<dbReference type="RefSeq" id="WP_100494421.1">
    <property type="nucleotide sequence ID" value="NZ_JAFEJV010000004.1"/>
</dbReference>
<dbReference type="Proteomes" id="UP000229239">
    <property type="component" value="Unassembled WGS sequence"/>
</dbReference>
<protein>
    <submittedName>
        <fullName evidence="4">Permease</fullName>
    </submittedName>
</protein>
<evidence type="ECO:0000259" key="3">
    <source>
        <dbReference type="Pfam" id="PF20234"/>
    </source>
</evidence>
<feature type="domain" description="DUF6591" evidence="3">
    <location>
        <begin position="150"/>
        <end position="361"/>
    </location>
</feature>
<accession>A0A2M9HJ68</accession>
<keyword evidence="2" id="KW-1133">Transmembrane helix</keyword>
<reference evidence="5" key="1">
    <citation type="submission" date="2017-10" db="EMBL/GenBank/DDBJ databases">
        <title>Draft genome sequences of strains TRE 1, TRE 9, TRE H and TRI 7, isolated from tamarins, belonging to four potential novel Bifidobacterium species.</title>
        <authorList>
            <person name="Mattarelli P."/>
            <person name="Modesto M."/>
            <person name="Puglisi E."/>
            <person name="Morelli L."/>
            <person name="Bonetti A."/>
            <person name="Spezio C."/>
            <person name="Sandri C."/>
        </authorList>
    </citation>
    <scope>NUCLEOTIDE SEQUENCE [LARGE SCALE GENOMIC DNA]</scope>
    <source>
        <strain evidence="5">TREH</strain>
    </source>
</reference>
<feature type="compositionally biased region" description="Low complexity" evidence="1">
    <location>
        <begin position="252"/>
        <end position="280"/>
    </location>
</feature>
<keyword evidence="5" id="KW-1185">Reference proteome</keyword>
<dbReference type="InterPro" id="IPR046526">
    <property type="entry name" value="DUF6591"/>
</dbReference>
<feature type="region of interest" description="Disordered" evidence="1">
    <location>
        <begin position="244"/>
        <end position="281"/>
    </location>
</feature>
<feature type="compositionally biased region" description="Polar residues" evidence="1">
    <location>
        <begin position="14"/>
        <end position="23"/>
    </location>
</feature>
<dbReference type="OrthoDB" id="3227510at2"/>
<feature type="transmembrane region" description="Helical" evidence="2">
    <location>
        <begin position="81"/>
        <end position="98"/>
    </location>
</feature>
<dbReference type="EMBL" id="PEBJ01000003">
    <property type="protein sequence ID" value="PJM76859.1"/>
    <property type="molecule type" value="Genomic_DNA"/>
</dbReference>
<gene>
    <name evidence="4" type="ORF">CSQ86_07090</name>
</gene>
<keyword evidence="2" id="KW-0812">Transmembrane</keyword>
<evidence type="ECO:0000256" key="1">
    <source>
        <dbReference type="SAM" id="MobiDB-lite"/>
    </source>
</evidence>
<name>A0A2M9HJ68_9BIFI</name>
<comment type="caution">
    <text evidence="4">The sequence shown here is derived from an EMBL/GenBank/DDBJ whole genome shotgun (WGS) entry which is preliminary data.</text>
</comment>
<evidence type="ECO:0000256" key="2">
    <source>
        <dbReference type="SAM" id="Phobius"/>
    </source>
</evidence>
<sequence length="364" mass="39350">MTNQFNQPAPAHQPNGQPSQPTTPIVYPNGPANPTGIPTNNPAIQQPKPHKKTSKLAIFAIIVAAVFLLTTFLGMNSWSMLVFFALLPVLLSGFSLYVTRKDGKVQGRILAWVAVGITAVALIIGGVGIVRAGAKSATDDAAFKESMKVTCKAYSWPSSDLVAQLPQPQSATGKIESESSSLFSISVCDTDSTAYTAYVKALQDKGFTVDYSKSDEAFTAKNAAGYSVHASVNEYNTDVMDISIYPPEESSDSSNSSTDDSTASDDSANTDSNASSSLSESDFKTAMDSYEKTMNDYVDFMNKYNSEGHPVSMLADYAKWTKQYSDMVQKFDAVDDGSLTDEELQYYIEVQTRVNQKLSTISSN</sequence>
<feature type="transmembrane region" description="Helical" evidence="2">
    <location>
        <begin position="110"/>
        <end position="130"/>
    </location>
</feature>
<evidence type="ECO:0000313" key="4">
    <source>
        <dbReference type="EMBL" id="PJM76859.1"/>
    </source>
</evidence>
<organism evidence="4 5">
    <name type="scientific">Bifidobacterium felsineum</name>
    <dbReference type="NCBI Taxonomy" id="2045440"/>
    <lineage>
        <taxon>Bacteria</taxon>
        <taxon>Bacillati</taxon>
        <taxon>Actinomycetota</taxon>
        <taxon>Actinomycetes</taxon>
        <taxon>Bifidobacteriales</taxon>
        <taxon>Bifidobacteriaceae</taxon>
        <taxon>Bifidobacterium</taxon>
    </lineage>
</organism>
<dbReference type="AlphaFoldDB" id="A0A2M9HJ68"/>
<feature type="transmembrane region" description="Helical" evidence="2">
    <location>
        <begin position="56"/>
        <end position="75"/>
    </location>
</feature>
<proteinExistence type="predicted"/>